<sequence length="125" mass="14729">MMVEAVEGLCTETEYCRSADEINAFEKALVNSGATLVKIWLEISPQEQLKRFRAREEDPMKSWKITEEDWRNRSKWDVYDLYVNSMMKQTNTPWAPWTVVESEDKKYGRLKVLDTLIDSMKKALD</sequence>
<reference evidence="2" key="1">
    <citation type="submission" date="2019-08" db="EMBL/GenBank/DDBJ databases">
        <authorList>
            <person name="Kucharzyk K."/>
            <person name="Murdoch R.W."/>
            <person name="Higgins S."/>
            <person name="Loffler F."/>
        </authorList>
    </citation>
    <scope>NUCLEOTIDE SEQUENCE</scope>
</reference>
<evidence type="ECO:0000313" key="2">
    <source>
        <dbReference type="EMBL" id="MPN64131.1"/>
    </source>
</evidence>
<gene>
    <name evidence="2" type="ORF">SDC9_211902</name>
</gene>
<evidence type="ECO:0000259" key="1">
    <source>
        <dbReference type="Pfam" id="PF03976"/>
    </source>
</evidence>
<dbReference type="Gene3D" id="3.40.50.300">
    <property type="entry name" value="P-loop containing nucleotide triphosphate hydrolases"/>
    <property type="match status" value="1"/>
</dbReference>
<dbReference type="PANTHER" id="PTHR34383">
    <property type="entry name" value="POLYPHOSPHATE:AMP PHOSPHOTRANSFERASE-RELATED"/>
    <property type="match status" value="1"/>
</dbReference>
<dbReference type="Pfam" id="PF03976">
    <property type="entry name" value="PPK2"/>
    <property type="match status" value="1"/>
</dbReference>
<dbReference type="AlphaFoldDB" id="A0A645JKL9"/>
<dbReference type="InterPro" id="IPR022488">
    <property type="entry name" value="PPK2-related"/>
</dbReference>
<organism evidence="2">
    <name type="scientific">bioreactor metagenome</name>
    <dbReference type="NCBI Taxonomy" id="1076179"/>
    <lineage>
        <taxon>unclassified sequences</taxon>
        <taxon>metagenomes</taxon>
        <taxon>ecological metagenomes</taxon>
    </lineage>
</organism>
<comment type="caution">
    <text evidence="2">The sequence shown here is derived from an EMBL/GenBank/DDBJ whole genome shotgun (WGS) entry which is preliminary data.</text>
</comment>
<feature type="domain" description="Polyphosphate kinase-2-related" evidence="1">
    <location>
        <begin position="2"/>
        <end position="123"/>
    </location>
</feature>
<dbReference type="SUPFAM" id="SSF52540">
    <property type="entry name" value="P-loop containing nucleoside triphosphate hydrolases"/>
    <property type="match status" value="1"/>
</dbReference>
<dbReference type="PANTHER" id="PTHR34383:SF3">
    <property type="entry name" value="POLYPHOSPHATE:AMP PHOSPHOTRANSFERASE"/>
    <property type="match status" value="1"/>
</dbReference>
<dbReference type="GO" id="GO:0016740">
    <property type="term" value="F:transferase activity"/>
    <property type="evidence" value="ECO:0007669"/>
    <property type="project" value="UniProtKB-KW"/>
</dbReference>
<proteinExistence type="predicted"/>
<protein>
    <submittedName>
        <fullName evidence="2">Polyphosphate:AMP phosphotransferase</fullName>
        <ecNumber evidence="2">2.7.4.-</ecNumber>
    </submittedName>
</protein>
<accession>A0A645JKL9</accession>
<dbReference type="EMBL" id="VSSQ01144586">
    <property type="protein sequence ID" value="MPN64131.1"/>
    <property type="molecule type" value="Genomic_DNA"/>
</dbReference>
<dbReference type="EC" id="2.7.4.-" evidence="2"/>
<keyword evidence="2" id="KW-0808">Transferase</keyword>
<dbReference type="InterPro" id="IPR027417">
    <property type="entry name" value="P-loop_NTPase"/>
</dbReference>
<name>A0A645JKL9_9ZZZZ</name>